<feature type="chain" id="PRO_5037184001" evidence="1">
    <location>
        <begin position="16"/>
        <end position="99"/>
    </location>
</feature>
<evidence type="ECO:0000256" key="1">
    <source>
        <dbReference type="SAM" id="SignalP"/>
    </source>
</evidence>
<keyword evidence="1" id="KW-0732">Signal</keyword>
<evidence type="ECO:0000313" key="3">
    <source>
        <dbReference type="WBParaSite" id="nRc.2.0.1.t06042-RA"/>
    </source>
</evidence>
<keyword evidence="2" id="KW-1185">Reference proteome</keyword>
<protein>
    <submittedName>
        <fullName evidence="3">Uncharacterized protein</fullName>
    </submittedName>
</protein>
<evidence type="ECO:0000313" key="2">
    <source>
        <dbReference type="Proteomes" id="UP000887565"/>
    </source>
</evidence>
<name>A0A915HWV2_ROMCU</name>
<dbReference type="AlphaFoldDB" id="A0A915HWV2"/>
<sequence length="99" mass="10868">MVFLVIARVMALTSASISMGGETTAGNGVNIGMGEKISADDTLIVSIVIENYALDHMFTERGFHCDDDWTMGIDNSAIIHFDFTTDLELERLFVESAFD</sequence>
<dbReference type="WBParaSite" id="nRc.2.0.1.t06042-RA">
    <property type="protein sequence ID" value="nRc.2.0.1.t06042-RA"/>
    <property type="gene ID" value="nRc.2.0.1.g06042"/>
</dbReference>
<dbReference type="Proteomes" id="UP000887565">
    <property type="component" value="Unplaced"/>
</dbReference>
<feature type="signal peptide" evidence="1">
    <location>
        <begin position="1"/>
        <end position="15"/>
    </location>
</feature>
<accession>A0A915HWV2</accession>
<reference evidence="3" key="1">
    <citation type="submission" date="2022-11" db="UniProtKB">
        <authorList>
            <consortium name="WormBaseParasite"/>
        </authorList>
    </citation>
    <scope>IDENTIFICATION</scope>
</reference>
<proteinExistence type="predicted"/>
<organism evidence="2 3">
    <name type="scientific">Romanomermis culicivorax</name>
    <name type="common">Nematode worm</name>
    <dbReference type="NCBI Taxonomy" id="13658"/>
    <lineage>
        <taxon>Eukaryota</taxon>
        <taxon>Metazoa</taxon>
        <taxon>Ecdysozoa</taxon>
        <taxon>Nematoda</taxon>
        <taxon>Enoplea</taxon>
        <taxon>Dorylaimia</taxon>
        <taxon>Mermithida</taxon>
        <taxon>Mermithoidea</taxon>
        <taxon>Mermithidae</taxon>
        <taxon>Romanomermis</taxon>
    </lineage>
</organism>